<protein>
    <submittedName>
        <fullName evidence="6">TetR family transcriptional regulator</fullName>
    </submittedName>
</protein>
<dbReference type="PANTHER" id="PTHR30055:SF149">
    <property type="entry name" value="TETR-FAMILY TRANSCRIPTIONAL REGULATOR"/>
    <property type="match status" value="1"/>
</dbReference>
<evidence type="ECO:0000256" key="3">
    <source>
        <dbReference type="ARBA" id="ARBA00023163"/>
    </source>
</evidence>
<name>A0A918QG81_9ACTN</name>
<dbReference type="RefSeq" id="WP_229859978.1">
    <property type="nucleotide sequence ID" value="NZ_BMVW01000030.1"/>
</dbReference>
<feature type="DNA-binding region" description="H-T-H motif" evidence="4">
    <location>
        <begin position="40"/>
        <end position="59"/>
    </location>
</feature>
<dbReference type="InterPro" id="IPR050109">
    <property type="entry name" value="HTH-type_TetR-like_transc_reg"/>
</dbReference>
<comment type="caution">
    <text evidence="6">The sequence shown here is derived from an EMBL/GenBank/DDBJ whole genome shotgun (WGS) entry which is preliminary data.</text>
</comment>
<dbReference type="SUPFAM" id="SSF48498">
    <property type="entry name" value="Tetracyclin repressor-like, C-terminal domain"/>
    <property type="match status" value="1"/>
</dbReference>
<dbReference type="PROSITE" id="PS50977">
    <property type="entry name" value="HTH_TETR_2"/>
    <property type="match status" value="1"/>
</dbReference>
<dbReference type="GO" id="GO:0003700">
    <property type="term" value="F:DNA-binding transcription factor activity"/>
    <property type="evidence" value="ECO:0007669"/>
    <property type="project" value="TreeGrafter"/>
</dbReference>
<dbReference type="SUPFAM" id="SSF46689">
    <property type="entry name" value="Homeodomain-like"/>
    <property type="match status" value="1"/>
</dbReference>
<evidence type="ECO:0000256" key="2">
    <source>
        <dbReference type="ARBA" id="ARBA00023125"/>
    </source>
</evidence>
<evidence type="ECO:0000256" key="4">
    <source>
        <dbReference type="PROSITE-ProRule" id="PRU00335"/>
    </source>
</evidence>
<dbReference type="InterPro" id="IPR009057">
    <property type="entry name" value="Homeodomain-like_sf"/>
</dbReference>
<reference evidence="6" key="1">
    <citation type="journal article" date="2014" name="Int. J. Syst. Evol. Microbiol.">
        <title>Complete genome sequence of Corynebacterium casei LMG S-19264T (=DSM 44701T), isolated from a smear-ripened cheese.</title>
        <authorList>
            <consortium name="US DOE Joint Genome Institute (JGI-PGF)"/>
            <person name="Walter F."/>
            <person name="Albersmeier A."/>
            <person name="Kalinowski J."/>
            <person name="Ruckert C."/>
        </authorList>
    </citation>
    <scope>NUCLEOTIDE SEQUENCE</scope>
    <source>
        <strain evidence="6">JCM 4815</strain>
    </source>
</reference>
<sequence>MATDEAAAPVKRPRVTAEREQEVLAATLQALSDTGYEALSMDDVAARAHCSKATLYRLWRNKAGLVSAAIRSSGPVRPTEVDTGSLRGDLITVAERLAQHATQDSRLYAALSHAILTDDELASAVQTALFQPDTEHVMRFIDRAVERGELTHRPAAADFLPQAFRSLVMSRSALDGTLLDSDHLSRFIDDWVLPALLNT</sequence>
<keyword evidence="7" id="KW-1185">Reference proteome</keyword>
<dbReference type="Proteomes" id="UP000622166">
    <property type="component" value="Unassembled WGS sequence"/>
</dbReference>
<accession>A0A918QG81</accession>
<proteinExistence type="predicted"/>
<dbReference type="EMBL" id="BMVW01000030">
    <property type="protein sequence ID" value="GGZ43667.1"/>
    <property type="molecule type" value="Genomic_DNA"/>
</dbReference>
<dbReference type="Gene3D" id="1.10.10.60">
    <property type="entry name" value="Homeodomain-like"/>
    <property type="match status" value="1"/>
</dbReference>
<evidence type="ECO:0000313" key="6">
    <source>
        <dbReference type="EMBL" id="GGZ43667.1"/>
    </source>
</evidence>
<evidence type="ECO:0000259" key="5">
    <source>
        <dbReference type="PROSITE" id="PS50977"/>
    </source>
</evidence>
<keyword evidence="2 4" id="KW-0238">DNA-binding</keyword>
<organism evidence="6 7">
    <name type="scientific">Streptomyces poonensis</name>
    <dbReference type="NCBI Taxonomy" id="68255"/>
    <lineage>
        <taxon>Bacteria</taxon>
        <taxon>Bacillati</taxon>
        <taxon>Actinomycetota</taxon>
        <taxon>Actinomycetes</taxon>
        <taxon>Kitasatosporales</taxon>
        <taxon>Streptomycetaceae</taxon>
        <taxon>Streptomyces</taxon>
    </lineage>
</organism>
<dbReference type="Gene3D" id="1.10.357.10">
    <property type="entry name" value="Tetracycline Repressor, domain 2"/>
    <property type="match status" value="1"/>
</dbReference>
<evidence type="ECO:0000256" key="1">
    <source>
        <dbReference type="ARBA" id="ARBA00023015"/>
    </source>
</evidence>
<dbReference type="Pfam" id="PF16859">
    <property type="entry name" value="TetR_C_11"/>
    <property type="match status" value="1"/>
</dbReference>
<dbReference type="PANTHER" id="PTHR30055">
    <property type="entry name" value="HTH-TYPE TRANSCRIPTIONAL REGULATOR RUTR"/>
    <property type="match status" value="1"/>
</dbReference>
<dbReference type="AlphaFoldDB" id="A0A918QG81"/>
<feature type="domain" description="HTH tetR-type" evidence="5">
    <location>
        <begin position="17"/>
        <end position="77"/>
    </location>
</feature>
<keyword evidence="3" id="KW-0804">Transcription</keyword>
<dbReference type="InterPro" id="IPR036271">
    <property type="entry name" value="Tet_transcr_reg_TetR-rel_C_sf"/>
</dbReference>
<dbReference type="InterPro" id="IPR001647">
    <property type="entry name" value="HTH_TetR"/>
</dbReference>
<reference evidence="6" key="2">
    <citation type="submission" date="2020-09" db="EMBL/GenBank/DDBJ databases">
        <authorList>
            <person name="Sun Q."/>
            <person name="Ohkuma M."/>
        </authorList>
    </citation>
    <scope>NUCLEOTIDE SEQUENCE</scope>
    <source>
        <strain evidence="6">JCM 4815</strain>
    </source>
</reference>
<keyword evidence="1" id="KW-0805">Transcription regulation</keyword>
<dbReference type="InterPro" id="IPR011075">
    <property type="entry name" value="TetR_C"/>
</dbReference>
<dbReference type="GO" id="GO:0000976">
    <property type="term" value="F:transcription cis-regulatory region binding"/>
    <property type="evidence" value="ECO:0007669"/>
    <property type="project" value="TreeGrafter"/>
</dbReference>
<gene>
    <name evidence="6" type="ORF">GCM10010365_75310</name>
</gene>
<evidence type="ECO:0000313" key="7">
    <source>
        <dbReference type="Proteomes" id="UP000622166"/>
    </source>
</evidence>
<dbReference type="Pfam" id="PF00440">
    <property type="entry name" value="TetR_N"/>
    <property type="match status" value="1"/>
</dbReference>